<evidence type="ECO:0000256" key="3">
    <source>
        <dbReference type="ARBA" id="ARBA00022837"/>
    </source>
</evidence>
<evidence type="ECO:0000256" key="4">
    <source>
        <dbReference type="SAM" id="MobiDB-lite"/>
    </source>
</evidence>
<keyword evidence="7" id="KW-1185">Reference proteome</keyword>
<feature type="region of interest" description="Disordered" evidence="4">
    <location>
        <begin position="1"/>
        <end position="24"/>
    </location>
</feature>
<dbReference type="InterPro" id="IPR002048">
    <property type="entry name" value="EF_hand_dom"/>
</dbReference>
<feature type="domain" description="EF-hand" evidence="5">
    <location>
        <begin position="162"/>
        <end position="197"/>
    </location>
</feature>
<dbReference type="OrthoDB" id="191686at2759"/>
<evidence type="ECO:0000259" key="5">
    <source>
        <dbReference type="PROSITE" id="PS50222"/>
    </source>
</evidence>
<evidence type="ECO:0000256" key="2">
    <source>
        <dbReference type="ARBA" id="ARBA00022737"/>
    </source>
</evidence>
<dbReference type="Pfam" id="PF13499">
    <property type="entry name" value="EF-hand_7"/>
    <property type="match status" value="1"/>
</dbReference>
<proteinExistence type="predicted"/>
<feature type="compositionally biased region" description="Polar residues" evidence="4">
    <location>
        <begin position="1"/>
        <end position="11"/>
    </location>
</feature>
<dbReference type="CDD" id="cd00051">
    <property type="entry name" value="EFh"/>
    <property type="match status" value="1"/>
</dbReference>
<keyword evidence="2" id="KW-0677">Repeat</keyword>
<dbReference type="Proteomes" id="UP000728032">
    <property type="component" value="Unassembled WGS sequence"/>
</dbReference>
<gene>
    <name evidence="6" type="ORF">ONB1V03_LOCUS8584</name>
</gene>
<evidence type="ECO:0000313" key="6">
    <source>
        <dbReference type="EMBL" id="CAD7651916.1"/>
    </source>
</evidence>
<dbReference type="SUPFAM" id="SSF47473">
    <property type="entry name" value="EF-hand"/>
    <property type="match status" value="1"/>
</dbReference>
<dbReference type="PROSITE" id="PS00018">
    <property type="entry name" value="EF_HAND_1"/>
    <property type="match status" value="2"/>
</dbReference>
<dbReference type="InterPro" id="IPR028846">
    <property type="entry name" value="Recoverin"/>
</dbReference>
<evidence type="ECO:0000256" key="1">
    <source>
        <dbReference type="ARBA" id="ARBA00022723"/>
    </source>
</evidence>
<dbReference type="Gene3D" id="1.10.238.10">
    <property type="entry name" value="EF-hand"/>
    <property type="match status" value="1"/>
</dbReference>
<dbReference type="PANTHER" id="PTHR23055:SF185">
    <property type="entry name" value="NEUROCALCIN HOMOLOG-LIKE PROTEIN"/>
    <property type="match status" value="1"/>
</dbReference>
<dbReference type="SMART" id="SM00054">
    <property type="entry name" value="EFh"/>
    <property type="match status" value="2"/>
</dbReference>
<dbReference type="EMBL" id="CAJPVJ010004975">
    <property type="protein sequence ID" value="CAG2169100.1"/>
    <property type="molecule type" value="Genomic_DNA"/>
</dbReference>
<dbReference type="EMBL" id="OC919800">
    <property type="protein sequence ID" value="CAD7651916.1"/>
    <property type="molecule type" value="Genomic_DNA"/>
</dbReference>
<dbReference type="GO" id="GO:0005509">
    <property type="term" value="F:calcium ion binding"/>
    <property type="evidence" value="ECO:0007669"/>
    <property type="project" value="InterPro"/>
</dbReference>
<dbReference type="InterPro" id="IPR018247">
    <property type="entry name" value="EF_Hand_1_Ca_BS"/>
</dbReference>
<dbReference type="PROSITE" id="PS50222">
    <property type="entry name" value="EF_HAND_2"/>
    <property type="match status" value="2"/>
</dbReference>
<feature type="domain" description="EF-hand" evidence="5">
    <location>
        <begin position="114"/>
        <end position="149"/>
    </location>
</feature>
<dbReference type="PANTHER" id="PTHR23055">
    <property type="entry name" value="CALCIUM BINDING PROTEINS"/>
    <property type="match status" value="1"/>
</dbReference>
<evidence type="ECO:0000313" key="7">
    <source>
        <dbReference type="Proteomes" id="UP000728032"/>
    </source>
</evidence>
<keyword evidence="3" id="KW-0106">Calcium</keyword>
<protein>
    <recommendedName>
        <fullName evidence="5">EF-hand domain-containing protein</fullName>
    </recommendedName>
</protein>
<organism evidence="6">
    <name type="scientific">Oppiella nova</name>
    <dbReference type="NCBI Taxonomy" id="334625"/>
    <lineage>
        <taxon>Eukaryota</taxon>
        <taxon>Metazoa</taxon>
        <taxon>Ecdysozoa</taxon>
        <taxon>Arthropoda</taxon>
        <taxon>Chelicerata</taxon>
        <taxon>Arachnida</taxon>
        <taxon>Acari</taxon>
        <taxon>Acariformes</taxon>
        <taxon>Sarcoptiformes</taxon>
        <taxon>Oribatida</taxon>
        <taxon>Brachypylina</taxon>
        <taxon>Oppioidea</taxon>
        <taxon>Oppiidae</taxon>
        <taxon>Oppiella</taxon>
    </lineage>
</organism>
<reference evidence="6" key="1">
    <citation type="submission" date="2020-11" db="EMBL/GenBank/DDBJ databases">
        <authorList>
            <person name="Tran Van P."/>
        </authorList>
    </citation>
    <scope>NUCLEOTIDE SEQUENCE</scope>
</reference>
<keyword evidence="1" id="KW-0479">Metal-binding</keyword>
<dbReference type="AlphaFoldDB" id="A0A7R9QMW3"/>
<name>A0A7R9QMW3_9ACAR</name>
<accession>A0A7R9QMW3</accession>
<dbReference type="InterPro" id="IPR011992">
    <property type="entry name" value="EF-hand-dom_pair"/>
</dbReference>
<sequence length="208" mass="24106">MICSGSNNTQDSTKKKFRKERKKENYDNEGDDDLFIFQRYKPGGLDSLCKGSHFNKKEIRLMYQGFKQECPTGICTEDDFKAIYSKYFPQGDATKYAHLVFNTFKSMGCQQTGVLNFELRWIFGLYDINGDGFITKSEMLVIVSAIYDMLGDYVIPFVDSVAPKEHVERLFHLIDADKDGVISFEEFTEWCQKDEDRAQALLMFDTIF</sequence>